<feature type="coiled-coil region" evidence="1">
    <location>
        <begin position="51"/>
        <end position="85"/>
    </location>
</feature>
<organism evidence="2 3">
    <name type="scientific">Acinetobacter corruptisaponis</name>
    <dbReference type="NCBI Taxonomy" id="3045147"/>
    <lineage>
        <taxon>Bacteria</taxon>
        <taxon>Pseudomonadati</taxon>
        <taxon>Pseudomonadota</taxon>
        <taxon>Gammaproteobacteria</taxon>
        <taxon>Moraxellales</taxon>
        <taxon>Moraxellaceae</taxon>
        <taxon>Acinetobacter</taxon>
    </lineage>
</organism>
<proteinExistence type="predicted"/>
<evidence type="ECO:0008006" key="4">
    <source>
        <dbReference type="Google" id="ProtNLM"/>
    </source>
</evidence>
<reference evidence="2 3" key="1">
    <citation type="submission" date="2023-05" db="EMBL/GenBank/DDBJ databases">
        <title>The complete genome of Acinetobacter sp. nov KCTC 92772.</title>
        <authorList>
            <person name="Zhou G."/>
        </authorList>
    </citation>
    <scope>NUCLEOTIDE SEQUENCE [LARGE SCALE GENOMIC DNA]</scope>
    <source>
        <strain evidence="2 3">KCTC 92772</strain>
    </source>
</reference>
<evidence type="ECO:0000313" key="2">
    <source>
        <dbReference type="EMBL" id="WHP04558.1"/>
    </source>
</evidence>
<dbReference type="Proteomes" id="UP001229836">
    <property type="component" value="Chromosome"/>
</dbReference>
<protein>
    <recommendedName>
        <fullName evidence="4">DUF4124 domain-containing protein</fullName>
    </recommendedName>
</protein>
<keyword evidence="3" id="KW-1185">Reference proteome</keyword>
<sequence>MSYLLNSLAFVVIGGVLMNSSYAITEVYKCRENGSIIYQSKPCQGTGQTVADKLQQEQQAKEKRIAELREKEDRLQEQLKQQPNKDMTLIKKMKHFKNKISRSWENFKDRFTVDS</sequence>
<evidence type="ECO:0000313" key="3">
    <source>
        <dbReference type="Proteomes" id="UP001229836"/>
    </source>
</evidence>
<gene>
    <name evidence="2" type="ORF">QLH32_10845</name>
</gene>
<keyword evidence="1" id="KW-0175">Coiled coil</keyword>
<name>A0ABY8RZ85_9GAMM</name>
<evidence type="ECO:0000256" key="1">
    <source>
        <dbReference type="SAM" id="Coils"/>
    </source>
</evidence>
<dbReference type="RefSeq" id="WP_283266235.1">
    <property type="nucleotide sequence ID" value="NZ_CP125669.1"/>
</dbReference>
<dbReference type="EMBL" id="CP125669">
    <property type="protein sequence ID" value="WHP04558.1"/>
    <property type="molecule type" value="Genomic_DNA"/>
</dbReference>
<accession>A0ABY8RZ85</accession>